<dbReference type="PANTHER" id="PTHR31586:SF1">
    <property type="entry name" value="CYTOCHROME C OXIDASE ASSEMBLY PROTEIN COX20, MITOCHONDRIAL"/>
    <property type="match status" value="1"/>
</dbReference>
<evidence type="ECO:0000256" key="3">
    <source>
        <dbReference type="ARBA" id="ARBA00017689"/>
    </source>
</evidence>
<reference evidence="9" key="2">
    <citation type="submission" date="2025-08" db="UniProtKB">
        <authorList>
            <consortium name="Ensembl"/>
        </authorList>
    </citation>
    <scope>IDENTIFICATION</scope>
</reference>
<evidence type="ECO:0000313" key="9">
    <source>
        <dbReference type="Ensembl" id="ENSOMYP00000097895.1"/>
    </source>
</evidence>
<reference evidence="9" key="3">
    <citation type="submission" date="2025-09" db="UniProtKB">
        <authorList>
            <consortium name="Ensembl"/>
        </authorList>
    </citation>
    <scope>IDENTIFICATION</scope>
</reference>
<evidence type="ECO:0000256" key="1">
    <source>
        <dbReference type="ARBA" id="ARBA00004273"/>
    </source>
</evidence>
<evidence type="ECO:0000256" key="8">
    <source>
        <dbReference type="ARBA" id="ARBA00023136"/>
    </source>
</evidence>
<dbReference type="Ensembl" id="ENSOMYT00000106312.2">
    <property type="protein sequence ID" value="ENSOMYP00000097895.1"/>
    <property type="gene ID" value="ENSOMYG00000044472.2"/>
</dbReference>
<dbReference type="PRINTS" id="PR02049">
    <property type="entry name" value="PROTEINF36A"/>
</dbReference>
<sequence>MAGEEESDKKGFKVLGILDVQNTPCAREALLHGSGGSLAAGLLHFLATSTFDFPADSLAYINDLFYCRITNAKLRMQQRLIQDGIKNKVMYEGTSLDTVSKPKEQEPCPSCP</sequence>
<evidence type="ECO:0000256" key="5">
    <source>
        <dbReference type="ARBA" id="ARBA00022792"/>
    </source>
</evidence>
<dbReference type="PANTHER" id="PTHR31586">
    <property type="entry name" value="CYTOCHROME C OXIDASE PROTEIN 20"/>
    <property type="match status" value="1"/>
</dbReference>
<keyword evidence="4" id="KW-0812">Transmembrane</keyword>
<protein>
    <recommendedName>
        <fullName evidence="3">Cytochrome c oxidase assembly protein COX20, mitochondrial</fullName>
    </recommendedName>
</protein>
<dbReference type="Proteomes" id="UP000694395">
    <property type="component" value="Chromosome 20"/>
</dbReference>
<comment type="subcellular location">
    <subcellularLocation>
        <location evidence="1">Mitochondrion inner membrane</location>
    </subcellularLocation>
</comment>
<keyword evidence="6" id="KW-1133">Transmembrane helix</keyword>
<reference evidence="9" key="1">
    <citation type="submission" date="2020-07" db="EMBL/GenBank/DDBJ databases">
        <title>A long reads based de novo assembly of the rainbow trout Arlee double haploid line genome.</title>
        <authorList>
            <person name="Gao G."/>
            <person name="Palti Y."/>
        </authorList>
    </citation>
    <scope>NUCLEOTIDE SEQUENCE [LARGE SCALE GENOMIC DNA]</scope>
</reference>
<dbReference type="GO" id="GO:0005743">
    <property type="term" value="C:mitochondrial inner membrane"/>
    <property type="evidence" value="ECO:0007669"/>
    <property type="project" value="UniProtKB-SubCell"/>
</dbReference>
<evidence type="ECO:0000256" key="2">
    <source>
        <dbReference type="ARBA" id="ARBA00009575"/>
    </source>
</evidence>
<accession>A0A8C7UMW4</accession>
<gene>
    <name evidence="9" type="primary">fa36a</name>
</gene>
<keyword evidence="7" id="KW-0496">Mitochondrion</keyword>
<evidence type="ECO:0000256" key="7">
    <source>
        <dbReference type="ARBA" id="ARBA00023128"/>
    </source>
</evidence>
<proteinExistence type="inferred from homology"/>
<dbReference type="GO" id="GO:0033617">
    <property type="term" value="P:mitochondrial respiratory chain complex IV assembly"/>
    <property type="evidence" value="ECO:0007669"/>
    <property type="project" value="InterPro"/>
</dbReference>
<keyword evidence="5" id="KW-0999">Mitochondrion inner membrane</keyword>
<keyword evidence="8" id="KW-0472">Membrane</keyword>
<evidence type="ECO:0000313" key="10">
    <source>
        <dbReference type="Proteomes" id="UP000694395"/>
    </source>
</evidence>
<comment type="similarity">
    <text evidence="2">Belongs to the COX20 family.</text>
</comment>
<dbReference type="AlphaFoldDB" id="A0A8C7UMW4"/>
<name>A0A8C7UMW4_ONCMY</name>
<dbReference type="InterPro" id="IPR022533">
    <property type="entry name" value="Cox20"/>
</dbReference>
<keyword evidence="10" id="KW-1185">Reference proteome</keyword>
<evidence type="ECO:0000256" key="4">
    <source>
        <dbReference type="ARBA" id="ARBA00022692"/>
    </source>
</evidence>
<organism evidence="9 10">
    <name type="scientific">Oncorhynchus mykiss</name>
    <name type="common">Rainbow trout</name>
    <name type="synonym">Salmo gairdneri</name>
    <dbReference type="NCBI Taxonomy" id="8022"/>
    <lineage>
        <taxon>Eukaryota</taxon>
        <taxon>Metazoa</taxon>
        <taxon>Chordata</taxon>
        <taxon>Craniata</taxon>
        <taxon>Vertebrata</taxon>
        <taxon>Euteleostomi</taxon>
        <taxon>Actinopterygii</taxon>
        <taxon>Neopterygii</taxon>
        <taxon>Teleostei</taxon>
        <taxon>Protacanthopterygii</taxon>
        <taxon>Salmoniformes</taxon>
        <taxon>Salmonidae</taxon>
        <taxon>Salmoninae</taxon>
        <taxon>Oncorhynchus</taxon>
    </lineage>
</organism>
<evidence type="ECO:0000256" key="6">
    <source>
        <dbReference type="ARBA" id="ARBA00022989"/>
    </source>
</evidence>
<dbReference type="GeneTree" id="ENSGT00390000016158"/>